<organism evidence="7 8">
    <name type="scientific">Erythrobacter litoralis (strain HTCC2594)</name>
    <dbReference type="NCBI Taxonomy" id="314225"/>
    <lineage>
        <taxon>Bacteria</taxon>
        <taxon>Pseudomonadati</taxon>
        <taxon>Pseudomonadota</taxon>
        <taxon>Alphaproteobacteria</taxon>
        <taxon>Sphingomonadales</taxon>
        <taxon>Erythrobacteraceae</taxon>
        <taxon>Erythrobacter/Porphyrobacter group</taxon>
        <taxon>Erythrobacter</taxon>
    </lineage>
</organism>
<name>Q2NDB2_ERYLH</name>
<dbReference type="Proteomes" id="UP000008808">
    <property type="component" value="Chromosome"/>
</dbReference>
<keyword evidence="4" id="KW-0862">Zinc</keyword>
<dbReference type="SUPFAM" id="SSF102712">
    <property type="entry name" value="JAB1/MPN domain"/>
    <property type="match status" value="1"/>
</dbReference>
<dbReference type="GO" id="GO:0008235">
    <property type="term" value="F:metalloexopeptidase activity"/>
    <property type="evidence" value="ECO:0007669"/>
    <property type="project" value="TreeGrafter"/>
</dbReference>
<dbReference type="InterPro" id="IPR028090">
    <property type="entry name" value="JAB_dom_prok"/>
</dbReference>
<dbReference type="GO" id="GO:0008270">
    <property type="term" value="F:zinc ion binding"/>
    <property type="evidence" value="ECO:0007669"/>
    <property type="project" value="TreeGrafter"/>
</dbReference>
<keyword evidence="2" id="KW-0479">Metal-binding</keyword>
<keyword evidence="8" id="KW-1185">Reference proteome</keyword>
<feature type="domain" description="MPN" evidence="6">
    <location>
        <begin position="2"/>
        <end position="130"/>
    </location>
</feature>
<dbReference type="CDD" id="cd08070">
    <property type="entry name" value="MPN_like"/>
    <property type="match status" value="1"/>
</dbReference>
<protein>
    <submittedName>
        <fullName evidence="7">Predicted metal-dependent protease</fullName>
    </submittedName>
</protein>
<dbReference type="HOGENOM" id="CLU_116765_4_1_5"/>
<evidence type="ECO:0000313" key="7">
    <source>
        <dbReference type="EMBL" id="ABC62329.1"/>
    </source>
</evidence>
<accession>Q2NDB2</accession>
<dbReference type="eggNOG" id="COG1310">
    <property type="taxonomic scope" value="Bacteria"/>
</dbReference>
<evidence type="ECO:0000256" key="5">
    <source>
        <dbReference type="ARBA" id="ARBA00023049"/>
    </source>
</evidence>
<dbReference type="AlphaFoldDB" id="Q2NDB2"/>
<reference evidence="8" key="1">
    <citation type="journal article" date="2009" name="J. Bacteriol.">
        <title>Complete genome sequence of Erythrobacter litoralis HTCC2594.</title>
        <authorList>
            <person name="Oh H.M."/>
            <person name="Giovannoni S.J."/>
            <person name="Ferriera S."/>
            <person name="Johnson J."/>
            <person name="Cho J.C."/>
        </authorList>
    </citation>
    <scope>NUCLEOTIDE SEQUENCE [LARGE SCALE GENOMIC DNA]</scope>
    <source>
        <strain evidence="8">HTCC2594</strain>
    </source>
</reference>
<dbReference type="KEGG" id="eli:ELI_01185"/>
<dbReference type="PROSITE" id="PS50249">
    <property type="entry name" value="MPN"/>
    <property type="match status" value="1"/>
</dbReference>
<evidence type="ECO:0000256" key="4">
    <source>
        <dbReference type="ARBA" id="ARBA00022833"/>
    </source>
</evidence>
<dbReference type="EMBL" id="CP000157">
    <property type="protein sequence ID" value="ABC62329.1"/>
    <property type="molecule type" value="Genomic_DNA"/>
</dbReference>
<dbReference type="GO" id="GO:0006508">
    <property type="term" value="P:proteolysis"/>
    <property type="evidence" value="ECO:0007669"/>
    <property type="project" value="UniProtKB-KW"/>
</dbReference>
<proteinExistence type="predicted"/>
<dbReference type="Gene3D" id="3.40.140.10">
    <property type="entry name" value="Cytidine Deaminase, domain 2"/>
    <property type="match status" value="1"/>
</dbReference>
<evidence type="ECO:0000259" key="6">
    <source>
        <dbReference type="PROSITE" id="PS50249"/>
    </source>
</evidence>
<dbReference type="PANTHER" id="PTHR34858">
    <property type="entry name" value="CYSO-CYSTEINE PEPTIDASE"/>
    <property type="match status" value="1"/>
</dbReference>
<evidence type="ECO:0000256" key="3">
    <source>
        <dbReference type="ARBA" id="ARBA00022801"/>
    </source>
</evidence>
<evidence type="ECO:0000256" key="2">
    <source>
        <dbReference type="ARBA" id="ARBA00022723"/>
    </source>
</evidence>
<sequence length="130" mass="13992">MLTIEASVMDALLAETSLAHPLECCGILLGEHNHITAIQPAANVHPQPQTHFEIDPQTLVDAHRAGRNGGPQVLGYYHSHPTTVPEPSATDAAMAAQDGSIWAIIGQGEIIFWRDRNDGFAQLSYSILDG</sequence>
<dbReference type="Pfam" id="PF14464">
    <property type="entry name" value="Prok-JAB"/>
    <property type="match status" value="1"/>
</dbReference>
<dbReference type="InterPro" id="IPR037518">
    <property type="entry name" value="MPN"/>
</dbReference>
<keyword evidence="1 7" id="KW-0645">Protease</keyword>
<gene>
    <name evidence="7" type="ordered locus">ELI_01185</name>
</gene>
<evidence type="ECO:0000256" key="1">
    <source>
        <dbReference type="ARBA" id="ARBA00022670"/>
    </source>
</evidence>
<keyword evidence="5" id="KW-0482">Metalloprotease</keyword>
<dbReference type="InterPro" id="IPR051929">
    <property type="entry name" value="VirAsm_ModProt"/>
</dbReference>
<keyword evidence="3" id="KW-0378">Hydrolase</keyword>
<evidence type="ECO:0000313" key="8">
    <source>
        <dbReference type="Proteomes" id="UP000008808"/>
    </source>
</evidence>
<dbReference type="STRING" id="314225.ELI_01185"/>
<dbReference type="PANTHER" id="PTHR34858:SF1">
    <property type="entry name" value="CYSO-CYSTEINE PEPTIDASE"/>
    <property type="match status" value="1"/>
</dbReference>